<evidence type="ECO:0000313" key="3">
    <source>
        <dbReference type="EMBL" id="ROW16192.1"/>
    </source>
</evidence>
<organism evidence="3 4">
    <name type="scientific">Cytospora leucostoma</name>
    <dbReference type="NCBI Taxonomy" id="1230097"/>
    <lineage>
        <taxon>Eukaryota</taxon>
        <taxon>Fungi</taxon>
        <taxon>Dikarya</taxon>
        <taxon>Ascomycota</taxon>
        <taxon>Pezizomycotina</taxon>
        <taxon>Sordariomycetes</taxon>
        <taxon>Sordariomycetidae</taxon>
        <taxon>Diaporthales</taxon>
        <taxon>Cytosporaceae</taxon>
        <taxon>Cytospora</taxon>
    </lineage>
</organism>
<dbReference type="Proteomes" id="UP000285146">
    <property type="component" value="Unassembled WGS sequence"/>
</dbReference>
<feature type="compositionally biased region" description="Polar residues" evidence="1">
    <location>
        <begin position="1"/>
        <end position="11"/>
    </location>
</feature>
<reference evidence="3 4" key="1">
    <citation type="submission" date="2015-09" db="EMBL/GenBank/DDBJ databases">
        <title>Host preference determinants of Valsa canker pathogens revealed by comparative genomics.</title>
        <authorList>
            <person name="Yin Z."/>
            <person name="Huang L."/>
        </authorList>
    </citation>
    <scope>NUCLEOTIDE SEQUENCE [LARGE SCALE GENOMIC DNA]</scope>
    <source>
        <strain evidence="3 4">SXYLt</strain>
    </source>
</reference>
<accession>A0A423XJ68</accession>
<comment type="caution">
    <text evidence="3">The sequence shown here is derived from an EMBL/GenBank/DDBJ whole genome shotgun (WGS) entry which is preliminary data.</text>
</comment>
<dbReference type="PANTHER" id="PTHR47843:SF2">
    <property type="entry name" value="BTB DOMAIN-CONTAINING PROTEIN"/>
    <property type="match status" value="1"/>
</dbReference>
<dbReference type="SUPFAM" id="SSF54695">
    <property type="entry name" value="POZ domain"/>
    <property type="match status" value="1"/>
</dbReference>
<feature type="compositionally biased region" description="Basic and acidic residues" evidence="1">
    <location>
        <begin position="215"/>
        <end position="227"/>
    </location>
</feature>
<feature type="region of interest" description="Disordered" evidence="1">
    <location>
        <begin position="1"/>
        <end position="27"/>
    </location>
</feature>
<dbReference type="OrthoDB" id="194443at2759"/>
<evidence type="ECO:0000259" key="2">
    <source>
        <dbReference type="PROSITE" id="PS50097"/>
    </source>
</evidence>
<dbReference type="Gene3D" id="3.30.710.10">
    <property type="entry name" value="Potassium Channel Kv1.1, Chain A"/>
    <property type="match status" value="1"/>
</dbReference>
<dbReference type="PROSITE" id="PS50097">
    <property type="entry name" value="BTB"/>
    <property type="match status" value="1"/>
</dbReference>
<dbReference type="EMBL" id="LKEB01000006">
    <property type="protein sequence ID" value="ROW16192.1"/>
    <property type="molecule type" value="Genomic_DNA"/>
</dbReference>
<feature type="compositionally biased region" description="Low complexity" evidence="1">
    <location>
        <begin position="12"/>
        <end position="24"/>
    </location>
</feature>
<dbReference type="CDD" id="cd18186">
    <property type="entry name" value="BTB_POZ_ZBTB_KLHL-like"/>
    <property type="match status" value="1"/>
</dbReference>
<dbReference type="InParanoid" id="A0A423XJ68"/>
<name>A0A423XJ68_9PEZI</name>
<dbReference type="PANTHER" id="PTHR47843">
    <property type="entry name" value="BTB DOMAIN-CONTAINING PROTEIN-RELATED"/>
    <property type="match status" value="1"/>
</dbReference>
<keyword evidence="4" id="KW-1185">Reference proteome</keyword>
<sequence length="248" mass="27840">MDGNATSQSNPPAANHGQSANAAAAPPPLPMPMDLGPVYDFTKMVSLKVGDTTFYVHKDIIIKDSAYFDRALNGPFKEGQSQSIEFEDIPSWAIAEYLRIKQESSHVPDYKLRGTHHIEGRQCLYPLVRLMELWQLADRFLDTKFMPLAEEALERQWALYSIAAWTHYYRSGQDATTLGLHTHCVTGCANMPPQVFAHVFPAIGGLDPDFQAEDDQQHDSQQHDSQQHDSQQQEQGDQEPSSAENQQV</sequence>
<feature type="domain" description="BTB" evidence="2">
    <location>
        <begin position="43"/>
        <end position="91"/>
    </location>
</feature>
<protein>
    <recommendedName>
        <fullName evidence="2">BTB domain-containing protein</fullName>
    </recommendedName>
</protein>
<dbReference type="InterPro" id="IPR000210">
    <property type="entry name" value="BTB/POZ_dom"/>
</dbReference>
<evidence type="ECO:0000313" key="4">
    <source>
        <dbReference type="Proteomes" id="UP000285146"/>
    </source>
</evidence>
<gene>
    <name evidence="3" type="ORF">VPNG_01765</name>
</gene>
<proteinExistence type="predicted"/>
<dbReference type="AlphaFoldDB" id="A0A423XJ68"/>
<feature type="compositionally biased region" description="Low complexity" evidence="1">
    <location>
        <begin position="228"/>
        <end position="239"/>
    </location>
</feature>
<evidence type="ECO:0000256" key="1">
    <source>
        <dbReference type="SAM" id="MobiDB-lite"/>
    </source>
</evidence>
<feature type="region of interest" description="Disordered" evidence="1">
    <location>
        <begin position="207"/>
        <end position="248"/>
    </location>
</feature>
<dbReference type="InterPro" id="IPR011333">
    <property type="entry name" value="SKP1/BTB/POZ_sf"/>
</dbReference>